<proteinExistence type="predicted"/>
<comment type="caution">
    <text evidence="2">The sequence shown here is derived from an EMBL/GenBank/DDBJ whole genome shotgun (WGS) entry which is preliminary data.</text>
</comment>
<feature type="region of interest" description="Disordered" evidence="1">
    <location>
        <begin position="1"/>
        <end position="76"/>
    </location>
</feature>
<reference evidence="2 3" key="1">
    <citation type="submission" date="2024-01" db="EMBL/GenBank/DDBJ databases">
        <title>Genome assemblies of Stephania.</title>
        <authorList>
            <person name="Yang L."/>
        </authorList>
    </citation>
    <scope>NUCLEOTIDE SEQUENCE [LARGE SCALE GENOMIC DNA]</scope>
    <source>
        <strain evidence="2">YNDBR</strain>
        <tissue evidence="2">Leaf</tissue>
    </source>
</reference>
<feature type="compositionally biased region" description="Basic and acidic residues" evidence="1">
    <location>
        <begin position="31"/>
        <end position="53"/>
    </location>
</feature>
<evidence type="ECO:0000256" key="1">
    <source>
        <dbReference type="SAM" id="MobiDB-lite"/>
    </source>
</evidence>
<name>A0AAP0HKR7_9MAGN</name>
<sequence length="76" mass="8203">MATNSRRGAVSGGGTQRRGAPLYKEGMGSSVERKTPTEEREGGQPSDIHQRDTTDEEGATEEGRRELSRAESGHES</sequence>
<organism evidence="2 3">
    <name type="scientific">Stephania yunnanensis</name>
    <dbReference type="NCBI Taxonomy" id="152371"/>
    <lineage>
        <taxon>Eukaryota</taxon>
        <taxon>Viridiplantae</taxon>
        <taxon>Streptophyta</taxon>
        <taxon>Embryophyta</taxon>
        <taxon>Tracheophyta</taxon>
        <taxon>Spermatophyta</taxon>
        <taxon>Magnoliopsida</taxon>
        <taxon>Ranunculales</taxon>
        <taxon>Menispermaceae</taxon>
        <taxon>Menispermoideae</taxon>
        <taxon>Cissampelideae</taxon>
        <taxon>Stephania</taxon>
    </lineage>
</organism>
<evidence type="ECO:0000313" key="3">
    <source>
        <dbReference type="Proteomes" id="UP001420932"/>
    </source>
</evidence>
<dbReference type="AlphaFoldDB" id="A0AAP0HKR7"/>
<accession>A0AAP0HKR7</accession>
<keyword evidence="3" id="KW-1185">Reference proteome</keyword>
<protein>
    <submittedName>
        <fullName evidence="2">Uncharacterized protein</fullName>
    </submittedName>
</protein>
<evidence type="ECO:0000313" key="2">
    <source>
        <dbReference type="EMBL" id="KAK9092203.1"/>
    </source>
</evidence>
<gene>
    <name evidence="2" type="ORF">Syun_027114</name>
</gene>
<dbReference type="Proteomes" id="UP001420932">
    <property type="component" value="Unassembled WGS sequence"/>
</dbReference>
<dbReference type="EMBL" id="JBBNAF010000012">
    <property type="protein sequence ID" value="KAK9092203.1"/>
    <property type="molecule type" value="Genomic_DNA"/>
</dbReference>
<feature type="compositionally biased region" description="Basic and acidic residues" evidence="1">
    <location>
        <begin position="61"/>
        <end position="76"/>
    </location>
</feature>